<proteinExistence type="predicted"/>
<evidence type="ECO:0000313" key="1">
    <source>
        <dbReference type="EMBL" id="KAJ7514158.1"/>
    </source>
</evidence>
<accession>A0ACC2A9E6</accession>
<dbReference type="EMBL" id="CM055114">
    <property type="protein sequence ID" value="KAJ7514158.1"/>
    <property type="molecule type" value="Genomic_DNA"/>
</dbReference>
<name>A0ACC2A9E6_DIPCM</name>
<sequence>MVSICLRRPVAAAPQCGCISLARPKPQTGQAHCSGGPFSVMNAPSPSSGAFKFALLISRKAGRHLRGKQFYQPRRWRSELQQTNEESTTEASSTSAPRSLPGRDIQSISRLVTPESNVTPISSDFVGEDAAVFDFRAQKFSSWLYFTGILAVVSAVMYIAWIDPSVGYGGHFIRALSSISSNHEVVMLMILFIFALVHSGMASFRDEGERLIGERAYRVVFAGLSLPLAVSAVVYFINHRYDGVQMWQLRTVPGIHELVWGLSFLSFFFLYPSTFNLLEVAAVDKPKMHLWETGIMRITRHPQMVGQLMWCVAHTLWIGNSFTLTTSLGLLAHHLFGVWNGDRRLAARYGEAYEVVKKRTSIVPFGAILEGRQILPKAYHKEFLRVPYFVIVGVSIGAYLSHPYLQIASHYLHW</sequence>
<dbReference type="Proteomes" id="UP001162992">
    <property type="component" value="Chromosome 23"/>
</dbReference>
<evidence type="ECO:0000313" key="2">
    <source>
        <dbReference type="Proteomes" id="UP001162992"/>
    </source>
</evidence>
<keyword evidence="2" id="KW-1185">Reference proteome</keyword>
<protein>
    <submittedName>
        <fullName evidence="1">Uncharacterized protein</fullName>
    </submittedName>
</protein>
<reference evidence="2" key="1">
    <citation type="journal article" date="2024" name="Proc. Natl. Acad. Sci. U.S.A.">
        <title>Extraordinary preservation of gene collinearity over three hundred million years revealed in homosporous lycophytes.</title>
        <authorList>
            <person name="Li C."/>
            <person name="Wickell D."/>
            <person name="Kuo L.Y."/>
            <person name="Chen X."/>
            <person name="Nie B."/>
            <person name="Liao X."/>
            <person name="Peng D."/>
            <person name="Ji J."/>
            <person name="Jenkins J."/>
            <person name="Williams M."/>
            <person name="Shu S."/>
            <person name="Plott C."/>
            <person name="Barry K."/>
            <person name="Rajasekar S."/>
            <person name="Grimwood J."/>
            <person name="Han X."/>
            <person name="Sun S."/>
            <person name="Hou Z."/>
            <person name="He W."/>
            <person name="Dai G."/>
            <person name="Sun C."/>
            <person name="Schmutz J."/>
            <person name="Leebens-Mack J.H."/>
            <person name="Li F.W."/>
            <person name="Wang L."/>
        </authorList>
    </citation>
    <scope>NUCLEOTIDE SEQUENCE [LARGE SCALE GENOMIC DNA]</scope>
    <source>
        <strain evidence="2">cv. PW_Plant_1</strain>
    </source>
</reference>
<organism evidence="1 2">
    <name type="scientific">Diphasiastrum complanatum</name>
    <name type="common">Issler's clubmoss</name>
    <name type="synonym">Lycopodium complanatum</name>
    <dbReference type="NCBI Taxonomy" id="34168"/>
    <lineage>
        <taxon>Eukaryota</taxon>
        <taxon>Viridiplantae</taxon>
        <taxon>Streptophyta</taxon>
        <taxon>Embryophyta</taxon>
        <taxon>Tracheophyta</taxon>
        <taxon>Lycopodiopsida</taxon>
        <taxon>Lycopodiales</taxon>
        <taxon>Lycopodiaceae</taxon>
        <taxon>Lycopodioideae</taxon>
        <taxon>Diphasiastrum</taxon>
    </lineage>
</organism>
<gene>
    <name evidence="1" type="ORF">O6H91_23G031000</name>
</gene>
<comment type="caution">
    <text evidence="1">The sequence shown here is derived from an EMBL/GenBank/DDBJ whole genome shotgun (WGS) entry which is preliminary data.</text>
</comment>